<proteinExistence type="inferred from homology"/>
<gene>
    <name evidence="5" type="ORF">HNR73_006036</name>
</gene>
<dbReference type="InterPro" id="IPR051265">
    <property type="entry name" value="HIBADH-related_NP60_sf"/>
</dbReference>
<evidence type="ECO:0000256" key="1">
    <source>
        <dbReference type="ARBA" id="ARBA00009080"/>
    </source>
</evidence>
<comment type="caution">
    <text evidence="5">The sequence shown here is derived from an EMBL/GenBank/DDBJ whole genome shotgun (WGS) entry which is preliminary data.</text>
</comment>
<dbReference type="InterPro" id="IPR036291">
    <property type="entry name" value="NAD(P)-bd_dom_sf"/>
</dbReference>
<reference evidence="5 6" key="1">
    <citation type="submission" date="2020-08" db="EMBL/GenBank/DDBJ databases">
        <title>Genomic Encyclopedia of Type Strains, Phase IV (KMG-IV): sequencing the most valuable type-strain genomes for metagenomic binning, comparative biology and taxonomic classification.</title>
        <authorList>
            <person name="Goeker M."/>
        </authorList>
    </citation>
    <scope>NUCLEOTIDE SEQUENCE [LARGE SCALE GENOMIC DNA]</scope>
    <source>
        <strain evidence="5 6">YIM 65646</strain>
    </source>
</reference>
<evidence type="ECO:0000259" key="4">
    <source>
        <dbReference type="Pfam" id="PF21761"/>
    </source>
</evidence>
<name>A0A841FPY6_9ACTN</name>
<dbReference type="Pfam" id="PF21761">
    <property type="entry name" value="RedAm-like_C"/>
    <property type="match status" value="1"/>
</dbReference>
<accession>A0A841FPY6</accession>
<dbReference type="InterPro" id="IPR006115">
    <property type="entry name" value="6PGDH_NADP-bd"/>
</dbReference>
<keyword evidence="2" id="KW-0560">Oxidoreductase</keyword>
<dbReference type="EMBL" id="JACHGT010000015">
    <property type="protein sequence ID" value="MBB6038156.1"/>
    <property type="molecule type" value="Genomic_DNA"/>
</dbReference>
<organism evidence="5 6">
    <name type="scientific">Phytomonospora endophytica</name>
    <dbReference type="NCBI Taxonomy" id="714109"/>
    <lineage>
        <taxon>Bacteria</taxon>
        <taxon>Bacillati</taxon>
        <taxon>Actinomycetota</taxon>
        <taxon>Actinomycetes</taxon>
        <taxon>Micromonosporales</taxon>
        <taxon>Micromonosporaceae</taxon>
        <taxon>Phytomonospora</taxon>
    </lineage>
</organism>
<evidence type="ECO:0000313" key="5">
    <source>
        <dbReference type="EMBL" id="MBB6038156.1"/>
    </source>
</evidence>
<dbReference type="Proteomes" id="UP000548476">
    <property type="component" value="Unassembled WGS sequence"/>
</dbReference>
<dbReference type="PANTHER" id="PTHR43580">
    <property type="entry name" value="OXIDOREDUCTASE GLYR1-RELATED"/>
    <property type="match status" value="1"/>
</dbReference>
<dbReference type="InterPro" id="IPR013328">
    <property type="entry name" value="6PGD_dom2"/>
</dbReference>
<dbReference type="PIRSF" id="PIRSF000103">
    <property type="entry name" value="HIBADH"/>
    <property type="match status" value="1"/>
</dbReference>
<comment type="similarity">
    <text evidence="1">Belongs to the HIBADH-related family.</text>
</comment>
<sequence length="286" mass="29861">MPKTPVTVIGLGPMGRAMTRAFLAAGHPVTVWNRTPARAAALVGEGAVLAGTPTEAIAASPLLVLSLTDLDAVHAVVDGAALRGKTVVNLSSDTPDRARETARWAESHGAGYLSGAMMASPDLVASDAASVFVSGPKDLFDEHAGTIALIAKPDYRGEDPGLGPLYYQLVINIFWTTMLAHVQTIAIARANGISATEFLPYALSATESNPHFFPQMAAQADAGEFPGDLERLSMGMESVRHVLRTAEEAGVDTTLPAAMVAVFRRGLDAGLGEKGFTGLVDVLGER</sequence>
<dbReference type="Gene3D" id="3.40.50.720">
    <property type="entry name" value="NAD(P)-binding Rossmann-like Domain"/>
    <property type="match status" value="1"/>
</dbReference>
<dbReference type="PANTHER" id="PTHR43580:SF2">
    <property type="entry name" value="CYTOKINE-LIKE NUCLEAR FACTOR N-PAC"/>
    <property type="match status" value="1"/>
</dbReference>
<dbReference type="RefSeq" id="WP_184790953.1">
    <property type="nucleotide sequence ID" value="NZ_BONT01000047.1"/>
</dbReference>
<dbReference type="Gene3D" id="1.10.1040.10">
    <property type="entry name" value="N-(1-d-carboxylethyl)-l-norvaline Dehydrogenase, domain 2"/>
    <property type="match status" value="1"/>
</dbReference>
<dbReference type="GO" id="GO:0050661">
    <property type="term" value="F:NADP binding"/>
    <property type="evidence" value="ECO:0007669"/>
    <property type="project" value="InterPro"/>
</dbReference>
<dbReference type="Pfam" id="PF03446">
    <property type="entry name" value="NAD_binding_2"/>
    <property type="match status" value="1"/>
</dbReference>
<evidence type="ECO:0000256" key="2">
    <source>
        <dbReference type="ARBA" id="ARBA00023002"/>
    </source>
</evidence>
<dbReference type="SUPFAM" id="SSF51735">
    <property type="entry name" value="NAD(P)-binding Rossmann-fold domains"/>
    <property type="match status" value="1"/>
</dbReference>
<dbReference type="InterPro" id="IPR048666">
    <property type="entry name" value="RedAm-like_C"/>
</dbReference>
<evidence type="ECO:0000313" key="6">
    <source>
        <dbReference type="Proteomes" id="UP000548476"/>
    </source>
</evidence>
<keyword evidence="6" id="KW-1185">Reference proteome</keyword>
<feature type="domain" description="6-phosphogluconate dehydrogenase NADP-binding" evidence="3">
    <location>
        <begin position="6"/>
        <end position="151"/>
    </location>
</feature>
<dbReference type="InterPro" id="IPR015815">
    <property type="entry name" value="HIBADH-related"/>
</dbReference>
<dbReference type="AlphaFoldDB" id="A0A841FPY6"/>
<dbReference type="InterPro" id="IPR008927">
    <property type="entry name" value="6-PGluconate_DH-like_C_sf"/>
</dbReference>
<feature type="domain" description="NADPH-dependent reductive aminase-like C-terminal" evidence="4">
    <location>
        <begin position="159"/>
        <end position="283"/>
    </location>
</feature>
<protein>
    <submittedName>
        <fullName evidence="5">3-hydroxyisobutyrate dehydrogenase-like beta-hydroxyacid dehydrogenase</fullName>
    </submittedName>
</protein>
<dbReference type="SUPFAM" id="SSF48179">
    <property type="entry name" value="6-phosphogluconate dehydrogenase C-terminal domain-like"/>
    <property type="match status" value="1"/>
</dbReference>
<dbReference type="GO" id="GO:0016491">
    <property type="term" value="F:oxidoreductase activity"/>
    <property type="evidence" value="ECO:0007669"/>
    <property type="project" value="UniProtKB-KW"/>
</dbReference>
<evidence type="ECO:0000259" key="3">
    <source>
        <dbReference type="Pfam" id="PF03446"/>
    </source>
</evidence>